<dbReference type="Proteomes" id="UP000621510">
    <property type="component" value="Unassembled WGS sequence"/>
</dbReference>
<evidence type="ECO:0008006" key="4">
    <source>
        <dbReference type="Google" id="ProtNLM"/>
    </source>
</evidence>
<feature type="chain" id="PRO_5047052515" description="Peptidoglycan binding-like domain-containing protein" evidence="1">
    <location>
        <begin position="31"/>
        <end position="99"/>
    </location>
</feature>
<evidence type="ECO:0000256" key="1">
    <source>
        <dbReference type="SAM" id="SignalP"/>
    </source>
</evidence>
<dbReference type="SUPFAM" id="SSF47090">
    <property type="entry name" value="PGBD-like"/>
    <property type="match status" value="1"/>
</dbReference>
<reference evidence="2 3" key="1">
    <citation type="submission" date="2021-01" db="EMBL/GenBank/DDBJ databases">
        <title>WGS of actinomycetes isolated from Thailand.</title>
        <authorList>
            <person name="Thawai C."/>
        </authorList>
    </citation>
    <scope>NUCLEOTIDE SEQUENCE [LARGE SCALE GENOMIC DNA]</scope>
    <source>
        <strain evidence="2 3">CA3R110</strain>
    </source>
</reference>
<evidence type="ECO:0000313" key="2">
    <source>
        <dbReference type="EMBL" id="MBL1111125.1"/>
    </source>
</evidence>
<protein>
    <recommendedName>
        <fullName evidence="4">Peptidoglycan binding-like domain-containing protein</fullName>
    </recommendedName>
</protein>
<keyword evidence="3" id="KW-1185">Reference proteome</keyword>
<sequence>MRVLTRGLVSTIAVVGIAAGSLAGAGVSFAASASVSKPAVNAEAVNPLAVNNLGLNTTEAKNIQCWLRGYGYTGAIDGVFGSGSQAAFKRMAAEDYPGC</sequence>
<evidence type="ECO:0000313" key="3">
    <source>
        <dbReference type="Proteomes" id="UP000621510"/>
    </source>
</evidence>
<feature type="signal peptide" evidence="1">
    <location>
        <begin position="1"/>
        <end position="30"/>
    </location>
</feature>
<name>A0ABS1PFI4_9ACTN</name>
<dbReference type="InterPro" id="IPR036365">
    <property type="entry name" value="PGBD-like_sf"/>
</dbReference>
<accession>A0ABS1PFI4</accession>
<proteinExistence type="predicted"/>
<gene>
    <name evidence="2" type="ORF">JK364_01675</name>
</gene>
<dbReference type="RefSeq" id="WP_201846729.1">
    <property type="nucleotide sequence ID" value="NZ_JAERRG010000001.1"/>
</dbReference>
<organism evidence="2 3">
    <name type="scientific">Streptomyces endocoffeicus</name>
    <dbReference type="NCBI Taxonomy" id="2898945"/>
    <lineage>
        <taxon>Bacteria</taxon>
        <taxon>Bacillati</taxon>
        <taxon>Actinomycetota</taxon>
        <taxon>Actinomycetes</taxon>
        <taxon>Kitasatosporales</taxon>
        <taxon>Streptomycetaceae</taxon>
        <taxon>Streptomyces</taxon>
    </lineage>
</organism>
<comment type="caution">
    <text evidence="2">The sequence shown here is derived from an EMBL/GenBank/DDBJ whole genome shotgun (WGS) entry which is preliminary data.</text>
</comment>
<dbReference type="EMBL" id="JAERRG010000001">
    <property type="protein sequence ID" value="MBL1111125.1"/>
    <property type="molecule type" value="Genomic_DNA"/>
</dbReference>
<keyword evidence="1" id="KW-0732">Signal</keyword>